<evidence type="ECO:0000256" key="3">
    <source>
        <dbReference type="ARBA" id="ARBA00022602"/>
    </source>
</evidence>
<protein>
    <recommendedName>
        <fullName evidence="9">Geranylgeranyl transferase type-2 subunit beta</fullName>
        <ecNumber evidence="9">2.5.1.60</ecNumber>
    </recommendedName>
</protein>
<dbReference type="AlphaFoldDB" id="A0A5S6QWT0"/>
<evidence type="ECO:0000256" key="2">
    <source>
        <dbReference type="ARBA" id="ARBA00011355"/>
    </source>
</evidence>
<dbReference type="Pfam" id="PF00432">
    <property type="entry name" value="Prenyltrans"/>
    <property type="match status" value="1"/>
</dbReference>
<evidence type="ECO:0000256" key="1">
    <source>
        <dbReference type="ARBA" id="ARBA00010497"/>
    </source>
</evidence>
<keyword evidence="11" id="KW-1185">Reference proteome</keyword>
<dbReference type="FunFam" id="1.50.10.20:FF:000012">
    <property type="entry name" value="Geranylgeranyl transferase type-2 subunit beta"/>
    <property type="match status" value="1"/>
</dbReference>
<reference evidence="11" key="2">
    <citation type="submission" date="2014-03" db="EMBL/GenBank/DDBJ databases">
        <title>The whipworm genome and dual-species transcriptomics of an intimate host-pathogen interaction.</title>
        <authorList>
            <person name="Foth B.J."/>
            <person name="Tsai I.J."/>
            <person name="Reid A.J."/>
            <person name="Bancroft A.J."/>
            <person name="Nichol S."/>
            <person name="Tracey A."/>
            <person name="Holroyd N."/>
            <person name="Cotton J.A."/>
            <person name="Stanley E.J."/>
            <person name="Zarowiecki M."/>
            <person name="Liu J.Z."/>
            <person name="Huckvale T."/>
            <person name="Cooper P.J."/>
            <person name="Grencis R.K."/>
            <person name="Berriman M."/>
        </authorList>
    </citation>
    <scope>NUCLEOTIDE SEQUENCE [LARGE SCALE GENOMIC DNA]</scope>
    <source>
        <strain evidence="11">Edinburgh</strain>
    </source>
</reference>
<keyword evidence="7 9" id="KW-0862">Zinc</keyword>
<evidence type="ECO:0000256" key="6">
    <source>
        <dbReference type="ARBA" id="ARBA00022737"/>
    </source>
</evidence>
<evidence type="ECO:0000313" key="11">
    <source>
        <dbReference type="Proteomes" id="UP000046395"/>
    </source>
</evidence>
<evidence type="ECO:0000256" key="8">
    <source>
        <dbReference type="ARBA" id="ARBA00047658"/>
    </source>
</evidence>
<dbReference type="PANTHER" id="PTHR11774">
    <property type="entry name" value="GERANYLGERANYL TRANSFERASE TYPE BETA SUBUNIT"/>
    <property type="match status" value="1"/>
</dbReference>
<dbReference type="STRING" id="70415.A0A5S6QWT0"/>
<keyword evidence="6" id="KW-0677">Repeat</keyword>
<evidence type="ECO:0000313" key="12">
    <source>
        <dbReference type="WBParaSite" id="TMUE_3000011881.1"/>
    </source>
</evidence>
<dbReference type="GO" id="GO:0004663">
    <property type="term" value="F:Rab geranylgeranyltransferase activity"/>
    <property type="evidence" value="ECO:0007669"/>
    <property type="project" value="UniProtKB-UniRule"/>
</dbReference>
<keyword evidence="4 9" id="KW-0808">Transferase</keyword>
<evidence type="ECO:0000256" key="5">
    <source>
        <dbReference type="ARBA" id="ARBA00022723"/>
    </source>
</evidence>
<dbReference type="InterPro" id="IPR045089">
    <property type="entry name" value="PGGT1B-like"/>
</dbReference>
<keyword evidence="3 9" id="KW-0637">Prenyltransferase</keyword>
<comment type="cofactor">
    <cofactor evidence="9">
        <name>Zn(2+)</name>
        <dbReference type="ChEBI" id="CHEBI:29105"/>
    </cofactor>
    <text evidence="9">Binds 1 zinc ion per subunit.</text>
</comment>
<dbReference type="InterPro" id="IPR026873">
    <property type="entry name" value="Ptb1"/>
</dbReference>
<dbReference type="GO" id="GO:0072657">
    <property type="term" value="P:protein localization to membrane"/>
    <property type="evidence" value="ECO:0007669"/>
    <property type="project" value="UniProtKB-ARBA"/>
</dbReference>
<reference evidence="12" key="3">
    <citation type="submission" date="2019-12" db="UniProtKB">
        <authorList>
            <consortium name="WormBaseParasite"/>
        </authorList>
    </citation>
    <scope>IDENTIFICATION</scope>
</reference>
<accession>A0A5S6QWT0</accession>
<evidence type="ECO:0000256" key="9">
    <source>
        <dbReference type="RuleBase" id="RU365076"/>
    </source>
</evidence>
<keyword evidence="5 9" id="KW-0479">Metal-binding</keyword>
<dbReference type="InterPro" id="IPR008930">
    <property type="entry name" value="Terpenoid_cyclase/PrenylTrfase"/>
</dbReference>
<dbReference type="WBParaSite" id="TMUE_3000011881.2">
    <property type="protein sequence ID" value="TMUE_3000011881.2"/>
    <property type="gene ID" value="WBGene00290990"/>
</dbReference>
<organism evidence="11 12">
    <name type="scientific">Trichuris muris</name>
    <name type="common">Mouse whipworm</name>
    <dbReference type="NCBI Taxonomy" id="70415"/>
    <lineage>
        <taxon>Eukaryota</taxon>
        <taxon>Metazoa</taxon>
        <taxon>Ecdysozoa</taxon>
        <taxon>Nematoda</taxon>
        <taxon>Enoplea</taxon>
        <taxon>Dorylaimia</taxon>
        <taxon>Trichinellida</taxon>
        <taxon>Trichuridae</taxon>
        <taxon>Trichuris</taxon>
    </lineage>
</organism>
<reference evidence="11" key="1">
    <citation type="submission" date="2013-11" db="EMBL/GenBank/DDBJ databases">
        <authorList>
            <person name="Aslett M."/>
        </authorList>
    </citation>
    <scope>NUCLEOTIDE SEQUENCE [LARGE SCALE GENOMIC DNA]</scope>
    <source>
        <strain evidence="11">Edinburgh</strain>
    </source>
</reference>
<comment type="subunit">
    <text evidence="2">Heterodimer of an alpha and a beta subunit.</text>
</comment>
<dbReference type="PANTHER" id="PTHR11774:SF11">
    <property type="entry name" value="GERANYLGERANYL TRANSFERASE TYPE-2 SUBUNIT BETA"/>
    <property type="match status" value="1"/>
</dbReference>
<comment type="function">
    <text evidence="9">Catalyzes the transfer of a geranylgeranyl moiety from geranylgeranyl diphosphate to both cysteines of proteins with the C-terminal sequence -XXCC, -XCXC and -CCXX.</text>
</comment>
<dbReference type="GO" id="GO:0046872">
    <property type="term" value="F:metal ion binding"/>
    <property type="evidence" value="ECO:0007669"/>
    <property type="project" value="UniProtKB-KW"/>
</dbReference>
<comment type="similarity">
    <text evidence="1 9">Belongs to the protein prenyltransferase subunit beta family.</text>
</comment>
<comment type="catalytic activity">
    <reaction evidence="8 9">
        <text>geranylgeranyl diphosphate + L-cysteinyl-[protein] = S-geranylgeranyl-L-cysteinyl-[protein] + diphosphate</text>
        <dbReference type="Rhea" id="RHEA:21240"/>
        <dbReference type="Rhea" id="RHEA-COMP:10131"/>
        <dbReference type="Rhea" id="RHEA-COMP:11537"/>
        <dbReference type="ChEBI" id="CHEBI:29950"/>
        <dbReference type="ChEBI" id="CHEBI:33019"/>
        <dbReference type="ChEBI" id="CHEBI:57533"/>
        <dbReference type="ChEBI" id="CHEBI:86021"/>
        <dbReference type="EC" id="2.5.1.60"/>
    </reaction>
</comment>
<dbReference type="CDD" id="cd02894">
    <property type="entry name" value="GGTase-II"/>
    <property type="match status" value="1"/>
</dbReference>
<evidence type="ECO:0000259" key="10">
    <source>
        <dbReference type="Pfam" id="PF00432"/>
    </source>
</evidence>
<dbReference type="EC" id="2.5.1.60" evidence="9"/>
<dbReference type="SUPFAM" id="SSF48239">
    <property type="entry name" value="Terpenoid cyclases/Protein prenyltransferases"/>
    <property type="match status" value="1"/>
</dbReference>
<evidence type="ECO:0000256" key="7">
    <source>
        <dbReference type="ARBA" id="ARBA00022833"/>
    </source>
</evidence>
<dbReference type="WBParaSite" id="TMUE_3000011881.1">
    <property type="protein sequence ID" value="TMUE_3000011881.1"/>
    <property type="gene ID" value="WBGene00290990"/>
</dbReference>
<dbReference type="InterPro" id="IPR001330">
    <property type="entry name" value="Prenyltrans"/>
</dbReference>
<name>A0A5S6QWT0_TRIMR</name>
<sequence>MSLPLMFALKDVVLKESAPKELLVKKHSSFIKSYEQRKDDYEYVVSESLRLSGVFWCLSALDLIGDLEVINRDDVIAFVFQCRHENGGFGASDGHDPHILHTLSAIQILIMYGCLDLLDVDQTVQYIGSLQQPDGSFAGDEWGEIDTRFSFCAVASLALLDRLNTIDLKAAVDYVLKCRNFDGGFGTRPGSESHSGQVYCCLGVLSIARELSRVDVDKLGWWLCERQCESGGLNGRPEKLPDVCYSWWVLASLAIIGRQSWIDKNCLRRFILACQEEEQGGIADRPGDEPDPFHTLFGLAGLSLLGEECLEKVNPVFCMPEKRLSARCNIQTLKL</sequence>
<evidence type="ECO:0000256" key="4">
    <source>
        <dbReference type="ARBA" id="ARBA00022679"/>
    </source>
</evidence>
<dbReference type="Proteomes" id="UP000046395">
    <property type="component" value="Unassembled WGS sequence"/>
</dbReference>
<dbReference type="Gene3D" id="1.50.10.20">
    <property type="match status" value="1"/>
</dbReference>
<proteinExistence type="inferred from homology"/>
<dbReference type="GO" id="GO:0005968">
    <property type="term" value="C:Rab-protein geranylgeranyltransferase complex"/>
    <property type="evidence" value="ECO:0007669"/>
    <property type="project" value="UniProtKB-UniRule"/>
</dbReference>
<feature type="domain" description="Prenyltransferase alpha-alpha toroid" evidence="10">
    <location>
        <begin position="22"/>
        <end position="319"/>
    </location>
</feature>